<evidence type="ECO:0000256" key="1">
    <source>
        <dbReference type="ARBA" id="ARBA00022574"/>
    </source>
</evidence>
<dbReference type="SUPFAM" id="SSF50978">
    <property type="entry name" value="WD40 repeat-like"/>
    <property type="match status" value="1"/>
</dbReference>
<evidence type="ECO:0000313" key="4">
    <source>
        <dbReference type="EMBL" id="EFO63405.1"/>
    </source>
</evidence>
<dbReference type="Proteomes" id="UP000008974">
    <property type="component" value="Unassembled WGS sequence"/>
</dbReference>
<comment type="caution">
    <text evidence="4">The sequence shown here is derived from an EMBL/GenBank/DDBJ whole genome shotgun (WGS) entry which is preliminary data.</text>
</comment>
<dbReference type="PANTHER" id="PTHR11227">
    <property type="entry name" value="WD-REPEAT PROTEIN INTERACTING WITH PHOSPHOINOSIDES WIPI -RELATED"/>
    <property type="match status" value="1"/>
</dbReference>
<organism evidence="4 5">
    <name type="scientific">Giardia intestinalis (strain P15)</name>
    <name type="common">Giardia lamblia</name>
    <dbReference type="NCBI Taxonomy" id="658858"/>
    <lineage>
        <taxon>Eukaryota</taxon>
        <taxon>Metamonada</taxon>
        <taxon>Diplomonadida</taxon>
        <taxon>Hexamitidae</taxon>
        <taxon>Giardiinae</taxon>
        <taxon>Giardia</taxon>
    </lineage>
</organism>
<dbReference type="InterPro" id="IPR001680">
    <property type="entry name" value="WD40_rpt"/>
</dbReference>
<comment type="similarity">
    <text evidence="3">Belongs to the WD repeat PROPPIN family.</text>
</comment>
<dbReference type="InterPro" id="IPR048720">
    <property type="entry name" value="PROPPIN"/>
</dbReference>
<dbReference type="OMA" id="MEHADTP"/>
<gene>
    <name evidence="4" type="ORF">GLP15_1874</name>
</gene>
<dbReference type="InterPro" id="IPR015943">
    <property type="entry name" value="WD40/YVTN_repeat-like_dom_sf"/>
</dbReference>
<dbReference type="SMART" id="SM00320">
    <property type="entry name" value="WD40"/>
    <property type="match status" value="2"/>
</dbReference>
<name>E1F2E5_GIAIA</name>
<accession>E1F2E5</accession>
<dbReference type="OrthoDB" id="1667587at2759"/>
<dbReference type="VEuPathDB" id="GiardiaDB:GLP15_1874"/>
<keyword evidence="1" id="KW-0853">WD repeat</keyword>
<keyword evidence="2" id="KW-0677">Repeat</keyword>
<evidence type="ECO:0000313" key="5">
    <source>
        <dbReference type="Proteomes" id="UP000008974"/>
    </source>
</evidence>
<evidence type="ECO:0000256" key="2">
    <source>
        <dbReference type="ARBA" id="ARBA00022737"/>
    </source>
</evidence>
<dbReference type="Pfam" id="PF21032">
    <property type="entry name" value="PROPPIN"/>
    <property type="match status" value="1"/>
</dbReference>
<protein>
    <submittedName>
        <fullName evidence="4">WD-40 repeat protein family</fullName>
    </submittedName>
</protein>
<dbReference type="Gene3D" id="2.130.10.10">
    <property type="entry name" value="YVTN repeat-like/Quinoprotein amine dehydrogenase"/>
    <property type="match status" value="1"/>
</dbReference>
<reference evidence="4 5" key="1">
    <citation type="journal article" date="2010" name="BMC Genomics">
        <title>Genome analysis and comparative genomics of a Giardia intestinalis assemblage E isolate.</title>
        <authorList>
            <person name="Jerlstrom-Hultqvist J."/>
            <person name="Franzen O."/>
            <person name="Ankarklev J."/>
            <person name="Xu F."/>
            <person name="Nohynkova E."/>
            <person name="Andersson J.O."/>
            <person name="Svard S.G."/>
            <person name="Andersson B."/>
        </authorList>
    </citation>
    <scope>NUCLEOTIDE SEQUENCE [LARGE SCALE GENOMIC DNA]</scope>
    <source>
        <strain evidence="4 5">P15</strain>
    </source>
</reference>
<dbReference type="InterPro" id="IPR036322">
    <property type="entry name" value="WD40_repeat_dom_sf"/>
</dbReference>
<sequence>MLNVGGIFTCLSVDTGNEFLAAGRSNGYSVFSLNPLHEICRRTLPSENGVRLLAIAPSLPIVAMVGGSSKVLNTQLTSACDFVESVKIHGMEHADTPELMAPNEVFILNDSSGEMLSRLKYDSCVSSISICRDFLFVQAGTKFFIHRLSSLELIHTLTLSCTRFKFSGVSAVSVAVPSDDCIIIATPSSTIGSVDIYRLIQQENTSEFKRKTITINAHKTEVACFALSPDGIYLASVSSHGTKIRLYRTINGTEAGSLRRGISSAVVVSLAFDASSTRLASSSRNGTVHVFDVMACSGPSNDKHKEIRSFNTYRFAEKALKEKAGLIMTPSSFWVLLESGEIHNVGFSSTANCILQSVWSFK</sequence>
<dbReference type="AlphaFoldDB" id="E1F2E5"/>
<dbReference type="GO" id="GO:0005737">
    <property type="term" value="C:cytoplasm"/>
    <property type="evidence" value="ECO:0007669"/>
    <property type="project" value="UniProtKB-ARBA"/>
</dbReference>
<proteinExistence type="inferred from homology"/>
<dbReference type="EMBL" id="ACVC01000133">
    <property type="protein sequence ID" value="EFO63405.1"/>
    <property type="molecule type" value="Genomic_DNA"/>
</dbReference>
<evidence type="ECO:0000256" key="3">
    <source>
        <dbReference type="ARBA" id="ARBA00025740"/>
    </source>
</evidence>